<evidence type="ECO:0000313" key="1">
    <source>
        <dbReference type="EMBL" id="CAG8793675.1"/>
    </source>
</evidence>
<sequence>KVIGITICYMHTSIEKTIIYSGQTKICELRKKIVKDEVKKTKLRQELKARTNKLEKTILYYSIKISKLNIIIVKLKNKTVMIKLKSENIELRDRIRKVEQRQILSNNISK</sequence>
<keyword evidence="2" id="KW-1185">Reference proteome</keyword>
<evidence type="ECO:0000313" key="2">
    <source>
        <dbReference type="Proteomes" id="UP000789920"/>
    </source>
</evidence>
<dbReference type="EMBL" id="CAJVQC010054010">
    <property type="protein sequence ID" value="CAG8793675.1"/>
    <property type="molecule type" value="Genomic_DNA"/>
</dbReference>
<proteinExistence type="predicted"/>
<gene>
    <name evidence="1" type="ORF">RPERSI_LOCUS19607</name>
</gene>
<name>A0ACA9RIU9_9GLOM</name>
<reference evidence="1" key="1">
    <citation type="submission" date="2021-06" db="EMBL/GenBank/DDBJ databases">
        <authorList>
            <person name="Kallberg Y."/>
            <person name="Tangrot J."/>
            <person name="Rosling A."/>
        </authorList>
    </citation>
    <scope>NUCLEOTIDE SEQUENCE</scope>
    <source>
        <strain evidence="1">MA461A</strain>
    </source>
</reference>
<comment type="caution">
    <text evidence="1">The sequence shown here is derived from an EMBL/GenBank/DDBJ whole genome shotgun (WGS) entry which is preliminary data.</text>
</comment>
<dbReference type="Proteomes" id="UP000789920">
    <property type="component" value="Unassembled WGS sequence"/>
</dbReference>
<feature type="non-terminal residue" evidence="1">
    <location>
        <position position="1"/>
    </location>
</feature>
<organism evidence="1 2">
    <name type="scientific">Racocetra persica</name>
    <dbReference type="NCBI Taxonomy" id="160502"/>
    <lineage>
        <taxon>Eukaryota</taxon>
        <taxon>Fungi</taxon>
        <taxon>Fungi incertae sedis</taxon>
        <taxon>Mucoromycota</taxon>
        <taxon>Glomeromycotina</taxon>
        <taxon>Glomeromycetes</taxon>
        <taxon>Diversisporales</taxon>
        <taxon>Gigasporaceae</taxon>
        <taxon>Racocetra</taxon>
    </lineage>
</organism>
<protein>
    <submittedName>
        <fullName evidence="1">5973_t:CDS:1</fullName>
    </submittedName>
</protein>
<feature type="non-terminal residue" evidence="1">
    <location>
        <position position="110"/>
    </location>
</feature>
<accession>A0ACA9RIU9</accession>